<sequence>MLRNITCDRLYVTLQRMLQDMQLRATWTFRIKQGMLSLLQPLEGKSWRRTLPLRLATIKLAQLLLFFYYYLIIFVPLECIKKKQPHKKSAKIEIRSSIKIIQTTTADHFILRLFFFENI</sequence>
<comment type="caution">
    <text evidence="2">The sequence shown here is derived from an EMBL/GenBank/DDBJ whole genome shotgun (WGS) entry which is preliminary data.</text>
</comment>
<protein>
    <submittedName>
        <fullName evidence="2">Protein rsi-1</fullName>
    </submittedName>
</protein>
<keyword evidence="1" id="KW-0812">Transmembrane</keyword>
<gene>
    <name evidence="2" type="ORF">PHJA_001582800</name>
</gene>
<keyword evidence="3" id="KW-1185">Reference proteome</keyword>
<keyword evidence="1" id="KW-1133">Transmembrane helix</keyword>
<organism evidence="2 3">
    <name type="scientific">Phtheirospermum japonicum</name>
    <dbReference type="NCBI Taxonomy" id="374723"/>
    <lineage>
        <taxon>Eukaryota</taxon>
        <taxon>Viridiplantae</taxon>
        <taxon>Streptophyta</taxon>
        <taxon>Embryophyta</taxon>
        <taxon>Tracheophyta</taxon>
        <taxon>Spermatophyta</taxon>
        <taxon>Magnoliopsida</taxon>
        <taxon>eudicotyledons</taxon>
        <taxon>Gunneridae</taxon>
        <taxon>Pentapetalae</taxon>
        <taxon>asterids</taxon>
        <taxon>lamiids</taxon>
        <taxon>Lamiales</taxon>
        <taxon>Orobanchaceae</taxon>
        <taxon>Orobanchaceae incertae sedis</taxon>
        <taxon>Phtheirospermum</taxon>
    </lineage>
</organism>
<proteinExistence type="predicted"/>
<accession>A0A830CDI7</accession>
<evidence type="ECO:0000256" key="1">
    <source>
        <dbReference type="SAM" id="Phobius"/>
    </source>
</evidence>
<evidence type="ECO:0000313" key="2">
    <source>
        <dbReference type="EMBL" id="GFP94384.1"/>
    </source>
</evidence>
<evidence type="ECO:0000313" key="3">
    <source>
        <dbReference type="Proteomes" id="UP000653305"/>
    </source>
</evidence>
<dbReference type="AlphaFoldDB" id="A0A830CDI7"/>
<keyword evidence="1" id="KW-0472">Membrane</keyword>
<feature type="transmembrane region" description="Helical" evidence="1">
    <location>
        <begin position="60"/>
        <end position="80"/>
    </location>
</feature>
<name>A0A830CDI7_9LAMI</name>
<dbReference type="EMBL" id="BMAC01000348">
    <property type="protein sequence ID" value="GFP94384.1"/>
    <property type="molecule type" value="Genomic_DNA"/>
</dbReference>
<dbReference type="Proteomes" id="UP000653305">
    <property type="component" value="Unassembled WGS sequence"/>
</dbReference>
<reference evidence="2" key="1">
    <citation type="submission" date="2020-07" db="EMBL/GenBank/DDBJ databases">
        <title>Ethylene signaling mediates host invasion by parasitic plants.</title>
        <authorList>
            <person name="Yoshida S."/>
        </authorList>
    </citation>
    <scope>NUCLEOTIDE SEQUENCE</scope>
    <source>
        <strain evidence="2">Okayama</strain>
    </source>
</reference>